<proteinExistence type="predicted"/>
<dbReference type="CDD" id="cd00088">
    <property type="entry name" value="HPT"/>
    <property type="match status" value="1"/>
</dbReference>
<dbReference type="GO" id="GO:0000160">
    <property type="term" value="P:phosphorelay signal transduction system"/>
    <property type="evidence" value="ECO:0007669"/>
    <property type="project" value="InterPro"/>
</dbReference>
<dbReference type="SMART" id="SM00073">
    <property type="entry name" value="HPT"/>
    <property type="match status" value="1"/>
</dbReference>
<dbReference type="InterPro" id="IPR008207">
    <property type="entry name" value="Sig_transdc_His_kin_Hpt_dom"/>
</dbReference>
<sequence>MQSNEQATLNIESTLERLKGDKEFLHMLYQVFLEDLPAKIDTLDKAIQAEDLTTVHRAAHSLKGACATIGADMLHAAAHTMETTPKANGCAHLVPALDHLKKLADDLSVAMQQEIKKNSLSKQP</sequence>
<dbReference type="AlphaFoldDB" id="A0A2Z6AUG9"/>
<evidence type="ECO:0000313" key="3">
    <source>
        <dbReference type="EMBL" id="BBD06882.1"/>
    </source>
</evidence>
<dbReference type="KEGG" id="dfl:DFE_0156"/>
<dbReference type="Gene3D" id="1.20.120.160">
    <property type="entry name" value="HPT domain"/>
    <property type="match status" value="1"/>
</dbReference>
<feature type="modified residue" description="Phosphohistidine" evidence="1">
    <location>
        <position position="60"/>
    </location>
</feature>
<reference evidence="3 4" key="1">
    <citation type="journal article" date="2018" name="Sci. Adv.">
        <title>Multi-heme cytochromes provide a pathway for survival in energy-limited environments.</title>
        <authorList>
            <person name="Deng X."/>
            <person name="Dohmae N."/>
            <person name="Nealson K.H."/>
            <person name="Hashimoto K."/>
            <person name="Okamoto A."/>
        </authorList>
    </citation>
    <scope>NUCLEOTIDE SEQUENCE [LARGE SCALE GENOMIC DNA]</scope>
    <source>
        <strain evidence="3 4">IS5</strain>
    </source>
</reference>
<dbReference type="Pfam" id="PF01627">
    <property type="entry name" value="Hpt"/>
    <property type="match status" value="1"/>
</dbReference>
<protein>
    <submittedName>
        <fullName evidence="3">Multi-sensor hybrid histidine kinase</fullName>
    </submittedName>
</protein>
<keyword evidence="4" id="KW-1185">Reference proteome</keyword>
<gene>
    <name evidence="3" type="ORF">DFE_0156</name>
</gene>
<dbReference type="SUPFAM" id="SSF47226">
    <property type="entry name" value="Histidine-containing phosphotransfer domain, HPT domain"/>
    <property type="match status" value="1"/>
</dbReference>
<dbReference type="InterPro" id="IPR036641">
    <property type="entry name" value="HPT_dom_sf"/>
</dbReference>
<evidence type="ECO:0000256" key="1">
    <source>
        <dbReference type="PROSITE-ProRule" id="PRU00110"/>
    </source>
</evidence>
<dbReference type="PROSITE" id="PS50894">
    <property type="entry name" value="HPT"/>
    <property type="match status" value="1"/>
</dbReference>
<dbReference type="OrthoDB" id="214330at2"/>
<organism evidence="3 4">
    <name type="scientific">Desulfovibrio ferrophilus</name>
    <dbReference type="NCBI Taxonomy" id="241368"/>
    <lineage>
        <taxon>Bacteria</taxon>
        <taxon>Pseudomonadati</taxon>
        <taxon>Thermodesulfobacteriota</taxon>
        <taxon>Desulfovibrionia</taxon>
        <taxon>Desulfovibrionales</taxon>
        <taxon>Desulfovibrionaceae</taxon>
        <taxon>Desulfovibrio</taxon>
    </lineage>
</organism>
<dbReference type="GO" id="GO:0004672">
    <property type="term" value="F:protein kinase activity"/>
    <property type="evidence" value="ECO:0007669"/>
    <property type="project" value="UniProtKB-ARBA"/>
</dbReference>
<feature type="domain" description="HPt" evidence="2">
    <location>
        <begin position="21"/>
        <end position="114"/>
    </location>
</feature>
<keyword evidence="3" id="KW-0808">Transferase</keyword>
<dbReference type="RefSeq" id="WP_126375681.1">
    <property type="nucleotide sequence ID" value="NZ_AP017378.1"/>
</dbReference>
<keyword evidence="3" id="KW-0418">Kinase</keyword>
<evidence type="ECO:0000259" key="2">
    <source>
        <dbReference type="PROSITE" id="PS50894"/>
    </source>
</evidence>
<evidence type="ECO:0000313" key="4">
    <source>
        <dbReference type="Proteomes" id="UP000269883"/>
    </source>
</evidence>
<accession>A0A2Z6AUG9</accession>
<dbReference type="Proteomes" id="UP000269883">
    <property type="component" value="Chromosome"/>
</dbReference>
<dbReference type="EMBL" id="AP017378">
    <property type="protein sequence ID" value="BBD06882.1"/>
    <property type="molecule type" value="Genomic_DNA"/>
</dbReference>
<name>A0A2Z6AUG9_9BACT</name>
<keyword evidence="1" id="KW-0597">Phosphoprotein</keyword>